<proteinExistence type="predicted"/>
<protein>
    <submittedName>
        <fullName evidence="1">Uncharacterized protein</fullName>
    </submittedName>
</protein>
<dbReference type="EMBL" id="DS231717">
    <property type="protein sequence ID" value="KNB15770.1"/>
    <property type="molecule type" value="Genomic_DNA"/>
</dbReference>
<evidence type="ECO:0000313" key="2">
    <source>
        <dbReference type="Proteomes" id="UP000009097"/>
    </source>
</evidence>
<name>A0A0J9VZ49_FUSO4</name>
<dbReference type="Proteomes" id="UP000009097">
    <property type="component" value="Chromosome 14"/>
</dbReference>
<sequence>MYFGDNEDADYQERLPHLSQEQLGALDPFIELRMRQGKERKLVQGSEEDAKAELCKVMV</sequence>
<dbReference type="VEuPathDB" id="FungiDB:FOXG_21474"/>
<dbReference type="RefSeq" id="XP_018253815.1">
    <property type="nucleotide sequence ID" value="XM_018401814.1"/>
</dbReference>
<accession>A0A0J9VZ49</accession>
<evidence type="ECO:0000313" key="1">
    <source>
        <dbReference type="EMBL" id="KNB15770.1"/>
    </source>
</evidence>
<reference evidence="1 2" key="1">
    <citation type="journal article" date="2010" name="Nature">
        <title>Comparative genomics reveals mobile pathogenicity chromosomes in Fusarium.</title>
        <authorList>
            <person name="Ma L.J."/>
            <person name="van der Does H.C."/>
            <person name="Borkovich K.A."/>
            <person name="Coleman J.J."/>
            <person name="Daboussi M.J."/>
            <person name="Di Pietro A."/>
            <person name="Dufresne M."/>
            <person name="Freitag M."/>
            <person name="Grabherr M."/>
            <person name="Henrissat B."/>
            <person name="Houterman P.M."/>
            <person name="Kang S."/>
            <person name="Shim W.B."/>
            <person name="Woloshuk C."/>
            <person name="Xie X."/>
            <person name="Xu J.R."/>
            <person name="Antoniw J."/>
            <person name="Baker S.E."/>
            <person name="Bluhm B.H."/>
            <person name="Breakspear A."/>
            <person name="Brown D.W."/>
            <person name="Butchko R.A."/>
            <person name="Chapman S."/>
            <person name="Coulson R."/>
            <person name="Coutinho P.M."/>
            <person name="Danchin E.G."/>
            <person name="Diener A."/>
            <person name="Gale L.R."/>
            <person name="Gardiner D.M."/>
            <person name="Goff S."/>
            <person name="Hammond-Kosack K.E."/>
            <person name="Hilburn K."/>
            <person name="Hua-Van A."/>
            <person name="Jonkers W."/>
            <person name="Kazan K."/>
            <person name="Kodira C.D."/>
            <person name="Koehrsen M."/>
            <person name="Kumar L."/>
            <person name="Lee Y.H."/>
            <person name="Li L."/>
            <person name="Manners J.M."/>
            <person name="Miranda-Saavedra D."/>
            <person name="Mukherjee M."/>
            <person name="Park G."/>
            <person name="Park J."/>
            <person name="Park S.Y."/>
            <person name="Proctor R.H."/>
            <person name="Regev A."/>
            <person name="Ruiz-Roldan M.C."/>
            <person name="Sain D."/>
            <person name="Sakthikumar S."/>
            <person name="Sykes S."/>
            <person name="Schwartz D.C."/>
            <person name="Turgeon B.G."/>
            <person name="Wapinski I."/>
            <person name="Yoder O."/>
            <person name="Young S."/>
            <person name="Zeng Q."/>
            <person name="Zhou S."/>
            <person name="Galagan J."/>
            <person name="Cuomo C.A."/>
            <person name="Kistler H.C."/>
            <person name="Rep M."/>
        </authorList>
    </citation>
    <scope>NUCLEOTIDE SEQUENCE [LARGE SCALE GENOMIC DNA]</scope>
    <source>
        <strain evidence="2">4287 / CBS 123668 / FGSC 9935 / NRRL 34936</strain>
    </source>
</reference>
<dbReference type="OrthoDB" id="5000407at2759"/>
<dbReference type="AlphaFoldDB" id="A0A0J9VZ49"/>
<dbReference type="GeneID" id="28962180"/>
<gene>
    <name evidence="1" type="ORF">FOXG_21474</name>
</gene>
<organism evidence="1 2">
    <name type="scientific">Fusarium oxysporum f. sp. lycopersici (strain 4287 / CBS 123668 / FGSC 9935 / NRRL 34936)</name>
    <name type="common">Fusarium vascular wilt of tomato</name>
    <dbReference type="NCBI Taxonomy" id="426428"/>
    <lineage>
        <taxon>Eukaryota</taxon>
        <taxon>Fungi</taxon>
        <taxon>Dikarya</taxon>
        <taxon>Ascomycota</taxon>
        <taxon>Pezizomycotina</taxon>
        <taxon>Sordariomycetes</taxon>
        <taxon>Hypocreomycetidae</taxon>
        <taxon>Hypocreales</taxon>
        <taxon>Nectriaceae</taxon>
        <taxon>Fusarium</taxon>
        <taxon>Fusarium oxysporum species complex</taxon>
    </lineage>
</organism>
<dbReference type="KEGG" id="fox:FOXG_21474"/>